<dbReference type="RefSeq" id="WP_083682882.1">
    <property type="nucleotide sequence ID" value="NZ_CP016076.1"/>
</dbReference>
<feature type="compositionally biased region" description="Pro residues" evidence="1">
    <location>
        <begin position="113"/>
        <end position="122"/>
    </location>
</feature>
<evidence type="ECO:0000256" key="1">
    <source>
        <dbReference type="SAM" id="MobiDB-lite"/>
    </source>
</evidence>
<reference evidence="3" key="1">
    <citation type="submission" date="2016-06" db="EMBL/GenBank/DDBJ databases">
        <title>Complete genome sequence of Actinoalloteichus fjordicus DSM 46855 (=ADI127-17), type strain of the new species Actinoalloteichus fjordicus.</title>
        <authorList>
            <person name="Ruckert C."/>
            <person name="Nouioui I."/>
            <person name="Willmese J."/>
            <person name="van Wezel G."/>
            <person name="Klenk H.-P."/>
            <person name="Kalinowski J."/>
            <person name="Zotchev S.B."/>
        </authorList>
    </citation>
    <scope>NUCLEOTIDE SEQUENCE [LARGE SCALE GENOMIC DNA]</scope>
    <source>
        <strain evidence="3">ADI127-7</strain>
    </source>
</reference>
<dbReference type="KEGG" id="acad:UA74_03060"/>
<evidence type="ECO:0000313" key="3">
    <source>
        <dbReference type="Proteomes" id="UP000185511"/>
    </source>
</evidence>
<gene>
    <name evidence="2" type="ORF">UA74_03060</name>
</gene>
<proteinExistence type="predicted"/>
<dbReference type="Proteomes" id="UP000185511">
    <property type="component" value="Chromosome"/>
</dbReference>
<sequence length="264" mass="28123">MSVTEIVAKLRQAYALVTQARREAARAADAITDGAAIVGAATAGSTQPHVDQITHHARAAGDDVQTADAMLRQAQDVIDAYCHSIAGHGIAEAGGGTSGPPSAPHSSAEPSTGPQPPPPPPDHTADPGVKYADWIAELRRSGTKISTDKIVRMTRLRNGRLVWLETGTKNSGLGHVMSDGRPEQFEYLGTPREQLPALIIAALERGRVVGYSGRDRPVYEVDIGDGPRRIAITVSSNGYIVGAHPIPLDQVLRQHRDRSKHGRL</sequence>
<accession>A0AAC9PQ46</accession>
<organism evidence="2 3">
    <name type="scientific">Actinoalloteichus fjordicus</name>
    <dbReference type="NCBI Taxonomy" id="1612552"/>
    <lineage>
        <taxon>Bacteria</taxon>
        <taxon>Bacillati</taxon>
        <taxon>Actinomycetota</taxon>
        <taxon>Actinomycetes</taxon>
        <taxon>Pseudonocardiales</taxon>
        <taxon>Pseudonocardiaceae</taxon>
        <taxon>Actinoalloteichus</taxon>
    </lineage>
</organism>
<protein>
    <submittedName>
        <fullName evidence="2">Uncharacterized protein</fullName>
    </submittedName>
</protein>
<keyword evidence="3" id="KW-1185">Reference proteome</keyword>
<evidence type="ECO:0000313" key="2">
    <source>
        <dbReference type="EMBL" id="APU12695.1"/>
    </source>
</evidence>
<feature type="region of interest" description="Disordered" evidence="1">
    <location>
        <begin position="92"/>
        <end position="128"/>
    </location>
</feature>
<dbReference type="AlphaFoldDB" id="A0AAC9PQ46"/>
<name>A0AAC9PQ46_9PSEU</name>
<dbReference type="EMBL" id="CP016076">
    <property type="protein sequence ID" value="APU12695.1"/>
    <property type="molecule type" value="Genomic_DNA"/>
</dbReference>